<organism evidence="4 5">
    <name type="scientific">Halodesulfovibrio marinisediminis DSM 17456</name>
    <dbReference type="NCBI Taxonomy" id="1121457"/>
    <lineage>
        <taxon>Bacteria</taxon>
        <taxon>Pseudomonadati</taxon>
        <taxon>Thermodesulfobacteriota</taxon>
        <taxon>Desulfovibrionia</taxon>
        <taxon>Desulfovibrionales</taxon>
        <taxon>Desulfovibrionaceae</taxon>
        <taxon>Halodesulfovibrio</taxon>
    </lineage>
</organism>
<dbReference type="InterPro" id="IPR051796">
    <property type="entry name" value="ISF_SsuE-like"/>
</dbReference>
<dbReference type="AlphaFoldDB" id="A0A1N6GUQ7"/>
<dbReference type="STRING" id="1121457.SAMN02745161_1815"/>
<dbReference type="OrthoDB" id="6398207at2"/>
<keyword evidence="5" id="KW-1185">Reference proteome</keyword>
<evidence type="ECO:0000313" key="5">
    <source>
        <dbReference type="Proteomes" id="UP000184694"/>
    </source>
</evidence>
<keyword evidence="1" id="KW-0285">Flavoprotein</keyword>
<dbReference type="PANTHER" id="PTHR43278">
    <property type="entry name" value="NAD(P)H-DEPENDENT FMN-CONTAINING OXIDOREDUCTASE YWQN-RELATED"/>
    <property type="match status" value="1"/>
</dbReference>
<keyword evidence="2" id="KW-0288">FMN</keyword>
<reference evidence="5" key="1">
    <citation type="submission" date="2016-11" db="EMBL/GenBank/DDBJ databases">
        <authorList>
            <person name="Varghese N."/>
            <person name="Submissions S."/>
        </authorList>
    </citation>
    <scope>NUCLEOTIDE SEQUENCE [LARGE SCALE GENOMIC DNA]</scope>
    <source>
        <strain evidence="5">DSM 17456</strain>
    </source>
</reference>
<dbReference type="EMBL" id="FSRG01000005">
    <property type="protein sequence ID" value="SIO11300.1"/>
    <property type="molecule type" value="Genomic_DNA"/>
</dbReference>
<sequence length="188" mass="20808">MKIVTLLGSARATGNTATVLGWVEDELRTMGHEVERINLTKKDIKPCLGCAKCKESETEINCVQKDDAEEILKKMIDADATLFASPNYFWGYAAPVKALMDRSWSLVTNYHKPNHASLLEGKRQALLLTGGGVYENNAEGLTFAFNKLQAFYKTQNAGELFIEKCTIDGNRPADAQERAIAFARDMVA</sequence>
<gene>
    <name evidence="4" type="ORF">SAMN02745161_1815</name>
</gene>
<dbReference type="RefSeq" id="WP_074216618.1">
    <property type="nucleotide sequence ID" value="NZ_FSRG01000005.1"/>
</dbReference>
<evidence type="ECO:0000256" key="1">
    <source>
        <dbReference type="ARBA" id="ARBA00022630"/>
    </source>
</evidence>
<dbReference type="InterPro" id="IPR029039">
    <property type="entry name" value="Flavoprotein-like_sf"/>
</dbReference>
<name>A0A1N6GUQ7_9BACT</name>
<dbReference type="PANTHER" id="PTHR43278:SF2">
    <property type="entry name" value="IRON-SULFUR FLAVOPROTEIN"/>
    <property type="match status" value="1"/>
</dbReference>
<evidence type="ECO:0000259" key="3">
    <source>
        <dbReference type="Pfam" id="PF03358"/>
    </source>
</evidence>
<accession>A0A1N6GUQ7</accession>
<evidence type="ECO:0000256" key="2">
    <source>
        <dbReference type="ARBA" id="ARBA00022643"/>
    </source>
</evidence>
<proteinExistence type="predicted"/>
<dbReference type="Pfam" id="PF03358">
    <property type="entry name" value="FMN_red"/>
    <property type="match status" value="1"/>
</dbReference>
<dbReference type="InterPro" id="IPR005025">
    <property type="entry name" value="FMN_Rdtase-like_dom"/>
</dbReference>
<protein>
    <submittedName>
        <fullName evidence="4">NADPH-dependent FMN reductase</fullName>
    </submittedName>
</protein>
<dbReference type="GO" id="GO:0016491">
    <property type="term" value="F:oxidoreductase activity"/>
    <property type="evidence" value="ECO:0007669"/>
    <property type="project" value="InterPro"/>
</dbReference>
<feature type="domain" description="NADPH-dependent FMN reductase-like" evidence="3">
    <location>
        <begin position="1"/>
        <end position="133"/>
    </location>
</feature>
<dbReference type="Proteomes" id="UP000184694">
    <property type="component" value="Unassembled WGS sequence"/>
</dbReference>
<dbReference type="SUPFAM" id="SSF52218">
    <property type="entry name" value="Flavoproteins"/>
    <property type="match status" value="1"/>
</dbReference>
<evidence type="ECO:0000313" key="4">
    <source>
        <dbReference type="EMBL" id="SIO11300.1"/>
    </source>
</evidence>
<dbReference type="Gene3D" id="3.40.50.360">
    <property type="match status" value="1"/>
</dbReference>